<keyword evidence="1" id="KW-0732">Signal</keyword>
<organism evidence="2">
    <name type="scientific">Anopheles darlingi</name>
    <name type="common">Mosquito</name>
    <dbReference type="NCBI Taxonomy" id="43151"/>
    <lineage>
        <taxon>Eukaryota</taxon>
        <taxon>Metazoa</taxon>
        <taxon>Ecdysozoa</taxon>
        <taxon>Arthropoda</taxon>
        <taxon>Hexapoda</taxon>
        <taxon>Insecta</taxon>
        <taxon>Pterygota</taxon>
        <taxon>Neoptera</taxon>
        <taxon>Endopterygota</taxon>
        <taxon>Diptera</taxon>
        <taxon>Nematocera</taxon>
        <taxon>Culicoidea</taxon>
        <taxon>Culicidae</taxon>
        <taxon>Anophelinae</taxon>
        <taxon>Anopheles</taxon>
    </lineage>
</organism>
<proteinExistence type="predicted"/>
<reference evidence="2" key="1">
    <citation type="submission" date="2018-01" db="EMBL/GenBank/DDBJ databases">
        <title>An insight into the sialome of Amazonian anophelines.</title>
        <authorList>
            <person name="Ribeiro J.M."/>
            <person name="Scarpassa V."/>
            <person name="Calvo E."/>
        </authorList>
    </citation>
    <scope>NUCLEOTIDE SEQUENCE</scope>
</reference>
<feature type="signal peptide" evidence="1">
    <location>
        <begin position="1"/>
        <end position="19"/>
    </location>
</feature>
<accession>A0A2M4D332</accession>
<dbReference type="EMBL" id="GGFL01007795">
    <property type="protein sequence ID" value="MBW71973.1"/>
    <property type="molecule type" value="Transcribed_RNA"/>
</dbReference>
<dbReference type="AlphaFoldDB" id="A0A2M4D332"/>
<protein>
    <submittedName>
        <fullName evidence="2">Putative secreted protein</fullName>
    </submittedName>
</protein>
<evidence type="ECO:0000313" key="2">
    <source>
        <dbReference type="EMBL" id="MBW71973.1"/>
    </source>
</evidence>
<evidence type="ECO:0000256" key="1">
    <source>
        <dbReference type="SAM" id="SignalP"/>
    </source>
</evidence>
<feature type="chain" id="PRO_5014856870" evidence="1">
    <location>
        <begin position="20"/>
        <end position="127"/>
    </location>
</feature>
<sequence>MLPIHSRWYIMVLTVAATASIGPRVSAPPRGQGFAVGFGVFGQAIYTNTVASPLPPMTTYLIARGPHGKKRECAPQFTGSFVVTCEARLVAEPATKNRFEQGFYTRSVASLGSLGGISTKYTEPPAR</sequence>
<name>A0A2M4D332_ANODA</name>